<keyword evidence="1" id="KW-0539">Nucleus</keyword>
<dbReference type="EMBL" id="CP012523">
    <property type="protein sequence ID" value="ALC39421.1"/>
    <property type="molecule type" value="Genomic_DNA"/>
</dbReference>
<dbReference type="PANTHER" id="PTHR12243">
    <property type="entry name" value="MADF DOMAIN TRANSCRIPTION FACTOR"/>
    <property type="match status" value="1"/>
</dbReference>
<feature type="compositionally biased region" description="Low complexity" evidence="2">
    <location>
        <begin position="163"/>
        <end position="173"/>
    </location>
</feature>
<evidence type="ECO:0000256" key="2">
    <source>
        <dbReference type="SAM" id="MobiDB-lite"/>
    </source>
</evidence>
<dbReference type="GO" id="GO:0005634">
    <property type="term" value="C:nucleus"/>
    <property type="evidence" value="ECO:0007669"/>
    <property type="project" value="UniProtKB-SubCell"/>
</dbReference>
<protein>
    <submittedName>
        <fullName evidence="5">CG11723</fullName>
    </submittedName>
</protein>
<evidence type="ECO:0000313" key="5">
    <source>
        <dbReference type="EMBL" id="ALC39421.1"/>
    </source>
</evidence>
<dbReference type="PROSITE" id="PS51031">
    <property type="entry name" value="BESS"/>
    <property type="match status" value="1"/>
</dbReference>
<dbReference type="STRING" id="30019.A0A0M4E5K9"/>
<name>A0A0M4E5K9_DROBS</name>
<dbReference type="AlphaFoldDB" id="A0A0M4E5K9"/>
<accession>A0A0M4E5K9</accession>
<dbReference type="InterPro" id="IPR006578">
    <property type="entry name" value="MADF-dom"/>
</dbReference>
<evidence type="ECO:0000259" key="3">
    <source>
        <dbReference type="PROSITE" id="PS51029"/>
    </source>
</evidence>
<dbReference type="InterPro" id="IPR004210">
    <property type="entry name" value="BESS_motif"/>
</dbReference>
<dbReference type="Proteomes" id="UP000494163">
    <property type="component" value="Chromosome 2L"/>
</dbReference>
<dbReference type="OMA" id="SMIECDV"/>
<keyword evidence="6" id="KW-1185">Reference proteome</keyword>
<feature type="compositionally biased region" description="Basic and acidic residues" evidence="2">
    <location>
        <begin position="143"/>
        <end position="158"/>
    </location>
</feature>
<evidence type="ECO:0000259" key="4">
    <source>
        <dbReference type="PROSITE" id="PS51031"/>
    </source>
</evidence>
<dbReference type="Pfam" id="PF02944">
    <property type="entry name" value="BESS"/>
    <property type="match status" value="1"/>
</dbReference>
<feature type="region of interest" description="Disordered" evidence="2">
    <location>
        <begin position="256"/>
        <end position="289"/>
    </location>
</feature>
<gene>
    <name evidence="5" type="ORF">Dbus_chr2Lg1506</name>
</gene>
<evidence type="ECO:0000313" key="6">
    <source>
        <dbReference type="Proteomes" id="UP000494163"/>
    </source>
</evidence>
<sequence length="312" mass="36057">MKLDNFQLIAEVRQRRVLWDTTVSLTLRKDHFSPQWQEVAYIMQHDVSDCRKRFKALRDNYRSEVRKIQKGLNKHSHWPYFRALEFMREIFDPNKIVPFSPEPYHIEIDYHSTSTEQERQDDFIIDVDDDSCDFEILGDIFKRDPAESTQDTESKISNEHQNPSPSLLSPMMPKAVPAKRTKRRRTSSSVDGIYQNGHTTTNSTPASEPTAKDDPDYNFLISLLPHVKTLSSMNNMKFRTEVSRMLMDLNQQEIRAVESPKTVNTPRLTPAPASYQPEPNKLGSRGSLNGSSNILHSSLVECDVKIENEPLY</sequence>
<organism evidence="5 6">
    <name type="scientific">Drosophila busckii</name>
    <name type="common">Fruit fly</name>
    <dbReference type="NCBI Taxonomy" id="30019"/>
    <lineage>
        <taxon>Eukaryota</taxon>
        <taxon>Metazoa</taxon>
        <taxon>Ecdysozoa</taxon>
        <taxon>Arthropoda</taxon>
        <taxon>Hexapoda</taxon>
        <taxon>Insecta</taxon>
        <taxon>Pterygota</taxon>
        <taxon>Neoptera</taxon>
        <taxon>Endopterygota</taxon>
        <taxon>Diptera</taxon>
        <taxon>Brachycera</taxon>
        <taxon>Muscomorpha</taxon>
        <taxon>Ephydroidea</taxon>
        <taxon>Drosophilidae</taxon>
        <taxon>Drosophila</taxon>
    </lineage>
</organism>
<dbReference type="PANTHER" id="PTHR12243:SF64">
    <property type="entry name" value="DORSAL INTERACTING PROTEIN 3-RELATED"/>
    <property type="match status" value="1"/>
</dbReference>
<proteinExistence type="predicted"/>
<dbReference type="GO" id="GO:0003677">
    <property type="term" value="F:DNA binding"/>
    <property type="evidence" value="ECO:0007669"/>
    <property type="project" value="InterPro"/>
</dbReference>
<dbReference type="GO" id="GO:0006357">
    <property type="term" value="P:regulation of transcription by RNA polymerase II"/>
    <property type="evidence" value="ECO:0007669"/>
    <property type="project" value="TreeGrafter"/>
</dbReference>
<feature type="compositionally biased region" description="Polar residues" evidence="2">
    <location>
        <begin position="196"/>
        <end position="207"/>
    </location>
</feature>
<feature type="domain" description="MADF" evidence="3">
    <location>
        <begin position="7"/>
        <end position="92"/>
    </location>
</feature>
<feature type="compositionally biased region" description="Basic residues" evidence="2">
    <location>
        <begin position="177"/>
        <end position="186"/>
    </location>
</feature>
<dbReference type="Pfam" id="PF10545">
    <property type="entry name" value="MADF_DNA_bdg"/>
    <property type="match status" value="1"/>
</dbReference>
<evidence type="ECO:0000256" key="1">
    <source>
        <dbReference type="PROSITE-ProRule" id="PRU00371"/>
    </source>
</evidence>
<feature type="compositionally biased region" description="Low complexity" evidence="2">
    <location>
        <begin position="280"/>
        <end position="289"/>
    </location>
</feature>
<dbReference type="SMART" id="SM00595">
    <property type="entry name" value="MADF"/>
    <property type="match status" value="1"/>
</dbReference>
<dbReference type="InterPro" id="IPR039353">
    <property type="entry name" value="TF_Adf1"/>
</dbReference>
<feature type="region of interest" description="Disordered" evidence="2">
    <location>
        <begin position="143"/>
        <end position="213"/>
    </location>
</feature>
<dbReference type="OrthoDB" id="5984255at2759"/>
<dbReference type="PROSITE" id="PS51029">
    <property type="entry name" value="MADF"/>
    <property type="match status" value="1"/>
</dbReference>
<comment type="subcellular location">
    <subcellularLocation>
        <location evidence="1">Nucleus</location>
    </subcellularLocation>
</comment>
<feature type="domain" description="BESS" evidence="4">
    <location>
        <begin position="213"/>
        <end position="252"/>
    </location>
</feature>
<dbReference type="GO" id="GO:0005667">
    <property type="term" value="C:transcription regulator complex"/>
    <property type="evidence" value="ECO:0007669"/>
    <property type="project" value="TreeGrafter"/>
</dbReference>
<reference evidence="5 6" key="1">
    <citation type="submission" date="2015-08" db="EMBL/GenBank/DDBJ databases">
        <title>Ancestral chromatin configuration constrains chromatin evolution on differentiating sex chromosomes in Drosophila.</title>
        <authorList>
            <person name="Zhou Q."/>
            <person name="Bachtrog D."/>
        </authorList>
    </citation>
    <scope>NUCLEOTIDE SEQUENCE [LARGE SCALE GENOMIC DNA]</scope>
    <source>
        <tissue evidence="5">Whole larvae</tissue>
    </source>
</reference>